<gene>
    <name evidence="8" type="primary">xapA</name>
    <name evidence="8" type="ordered locus">CBUD_0139</name>
</gene>
<dbReference type="KEGG" id="cbd:CBUD_0139"/>
<protein>
    <recommendedName>
        <fullName evidence="5">Purine nucleoside phosphorylase</fullName>
        <ecNumber evidence="5">2.4.2.1</ecNumber>
    </recommendedName>
    <alternativeName>
        <fullName evidence="5">Inosine-guanosine phosphorylase</fullName>
    </alternativeName>
</protein>
<dbReference type="AlphaFoldDB" id="A9KBC5"/>
<dbReference type="UniPathway" id="UPA00606"/>
<evidence type="ECO:0000256" key="6">
    <source>
        <dbReference type="PIRSR" id="PIRSR000477-2"/>
    </source>
</evidence>
<feature type="binding site" evidence="6">
    <location>
        <position position="29"/>
    </location>
    <ligand>
        <name>phosphate</name>
        <dbReference type="ChEBI" id="CHEBI:43474"/>
    </ligand>
</feature>
<dbReference type="Proteomes" id="UP000008555">
    <property type="component" value="Chromosome"/>
</dbReference>
<feature type="binding site" evidence="6">
    <location>
        <position position="192"/>
    </location>
    <ligand>
        <name>a purine D-ribonucleoside</name>
        <dbReference type="ChEBI" id="CHEBI:142355"/>
    </ligand>
</feature>
<dbReference type="InterPro" id="IPR035994">
    <property type="entry name" value="Nucleoside_phosphorylase_sf"/>
</dbReference>
<dbReference type="RefSeq" id="WP_010957328.1">
    <property type="nucleotide sequence ID" value="NC_009727.1"/>
</dbReference>
<dbReference type="NCBIfam" id="TIGR01697">
    <property type="entry name" value="PNPH-PUNA-XAPA"/>
    <property type="match status" value="1"/>
</dbReference>
<evidence type="ECO:0000256" key="4">
    <source>
        <dbReference type="ARBA" id="ARBA00022679"/>
    </source>
</evidence>
<evidence type="ECO:0000313" key="8">
    <source>
        <dbReference type="EMBL" id="ABS76606.1"/>
    </source>
</evidence>
<dbReference type="EC" id="2.4.2.1" evidence="5"/>
<dbReference type="PIRSF" id="PIRSF000477">
    <property type="entry name" value="PurNPase"/>
    <property type="match status" value="1"/>
</dbReference>
<dbReference type="InterPro" id="IPR000845">
    <property type="entry name" value="Nucleoside_phosphorylase_d"/>
</dbReference>
<dbReference type="PANTHER" id="PTHR11904">
    <property type="entry name" value="METHYLTHIOADENOSINE/PURINE NUCLEOSIDE PHOSPHORYLASE"/>
    <property type="match status" value="1"/>
</dbReference>
<keyword evidence="3 5" id="KW-0328">Glycosyltransferase</keyword>
<dbReference type="GO" id="GO:0009116">
    <property type="term" value="P:nucleoside metabolic process"/>
    <property type="evidence" value="ECO:0007669"/>
    <property type="project" value="InterPro"/>
</dbReference>
<comment type="similarity">
    <text evidence="2 5">Belongs to the PNP/MTAP phosphorylase family.</text>
</comment>
<comment type="pathway">
    <text evidence="1 5">Purine metabolism; purine nucleoside salvage.</text>
</comment>
<comment type="function">
    <text evidence="5">The purine nucleoside phosphorylases catalyze the phosphorolytic breakdown of the N-glycosidic bond in the beta-(deoxy)ribonucleoside molecules, with the formation of the corresponding free purine bases and pentose-1-phosphate.</text>
</comment>
<proteinExistence type="inferred from homology"/>
<feature type="binding site" evidence="6">
    <location>
        <position position="60"/>
    </location>
    <ligand>
        <name>phosphate</name>
        <dbReference type="ChEBI" id="CHEBI:43474"/>
    </ligand>
</feature>
<evidence type="ECO:0000259" key="7">
    <source>
        <dbReference type="Pfam" id="PF01048"/>
    </source>
</evidence>
<evidence type="ECO:0000256" key="1">
    <source>
        <dbReference type="ARBA" id="ARBA00005058"/>
    </source>
</evidence>
<name>A9KBC5_COXBN</name>
<evidence type="ECO:0000256" key="5">
    <source>
        <dbReference type="PIRNR" id="PIRNR000477"/>
    </source>
</evidence>
<feature type="binding site" evidence="6">
    <location>
        <position position="211"/>
    </location>
    <ligand>
        <name>phosphate</name>
        <dbReference type="ChEBI" id="CHEBI:43474"/>
    </ligand>
</feature>
<feature type="binding site" evidence="6">
    <location>
        <position position="234"/>
    </location>
    <ligand>
        <name>a purine D-ribonucleoside</name>
        <dbReference type="ChEBI" id="CHEBI:142355"/>
    </ligand>
</feature>
<organism evidence="8 9">
    <name type="scientific">Coxiella burnetii (strain Dugway 5J108-111)</name>
    <dbReference type="NCBI Taxonomy" id="434922"/>
    <lineage>
        <taxon>Bacteria</taxon>
        <taxon>Pseudomonadati</taxon>
        <taxon>Pseudomonadota</taxon>
        <taxon>Gammaproteobacteria</taxon>
        <taxon>Legionellales</taxon>
        <taxon>Coxiellaceae</taxon>
        <taxon>Coxiella</taxon>
    </lineage>
</organism>
<dbReference type="NCBIfam" id="NF006054">
    <property type="entry name" value="PRK08202.1"/>
    <property type="match status" value="1"/>
</dbReference>
<dbReference type="SUPFAM" id="SSF53167">
    <property type="entry name" value="Purine and uridine phosphorylases"/>
    <property type="match status" value="1"/>
</dbReference>
<dbReference type="InterPro" id="IPR011268">
    <property type="entry name" value="Purine_phosphorylase"/>
</dbReference>
<reference evidence="8 9" key="1">
    <citation type="journal article" date="2009" name="Infect. Immun.">
        <title>Comparative genomics reveal extensive transposon-mediated genomic plasticity and diversity among potential effector proteins within the genus Coxiella.</title>
        <authorList>
            <person name="Beare P.A."/>
            <person name="Unsworth N."/>
            <person name="Andoh M."/>
            <person name="Voth D.E."/>
            <person name="Omsland A."/>
            <person name="Gilk S.D."/>
            <person name="Williams K.P."/>
            <person name="Sobral B.W."/>
            <person name="Kupko J.J.III."/>
            <person name="Porcella S.F."/>
            <person name="Samuel J.E."/>
            <person name="Heinzen R.A."/>
        </authorList>
    </citation>
    <scope>NUCLEOTIDE SEQUENCE [LARGE SCALE GENOMIC DNA]</scope>
    <source>
        <strain evidence="8 9">Dugway 5J108-111</strain>
    </source>
</reference>
<dbReference type="Gene3D" id="3.40.50.1580">
    <property type="entry name" value="Nucleoside phosphorylase domain"/>
    <property type="match status" value="1"/>
</dbReference>
<feature type="domain" description="Nucleoside phosphorylase" evidence="7">
    <location>
        <begin position="22"/>
        <end position="268"/>
    </location>
</feature>
<dbReference type="GO" id="GO:0005737">
    <property type="term" value="C:cytoplasm"/>
    <property type="evidence" value="ECO:0007669"/>
    <property type="project" value="TreeGrafter"/>
</dbReference>
<feature type="binding site" evidence="6">
    <location>
        <begin position="80"/>
        <end position="82"/>
    </location>
    <ligand>
        <name>phosphate</name>
        <dbReference type="ChEBI" id="CHEBI:43474"/>
    </ligand>
</feature>
<dbReference type="PANTHER" id="PTHR11904:SF9">
    <property type="entry name" value="PURINE NUCLEOSIDE PHOSPHORYLASE-RELATED"/>
    <property type="match status" value="1"/>
</dbReference>
<feature type="binding site" evidence="6">
    <location>
        <position position="112"/>
    </location>
    <ligand>
        <name>phosphate</name>
        <dbReference type="ChEBI" id="CHEBI:43474"/>
    </ligand>
</feature>
<dbReference type="InterPro" id="IPR011270">
    <property type="entry name" value="Pur_Nuc_Pase_Ino/Guo-sp"/>
</dbReference>
<dbReference type="NCBIfam" id="TIGR01700">
    <property type="entry name" value="PNPH"/>
    <property type="match status" value="1"/>
</dbReference>
<dbReference type="Pfam" id="PF01048">
    <property type="entry name" value="PNP_UDP_1"/>
    <property type="match status" value="1"/>
</dbReference>
<sequence length="273" mass="30160">MTLPSYDALKEIRHRRPDFQPKLAIVLGSGLGDLADEIEEPTVISYHELPGFHKPNIEGHAGNLYLGKIKGVPVACLRGRAHYYEGADNYAIKTMIRTMKLLGCEIWLATNAAGSLHQRIEPGSLLVINDHINFQFNNVLVGPNEDDFGGRFIGMEDAYDSDLRAQLFKIAKQLQIPLSEGVYIGVLGPAFETPAEIRAFRLLGADVVGMSTIPEVIVARHCDMRVAVISVVSNFAAGLTHEKVTHEQTLRGVKLATESLKQLVLAFIQRYRS</sequence>
<evidence type="ECO:0000256" key="3">
    <source>
        <dbReference type="ARBA" id="ARBA00022676"/>
    </source>
</evidence>
<dbReference type="EMBL" id="CP000733">
    <property type="protein sequence ID" value="ABS76606.1"/>
    <property type="molecule type" value="Genomic_DNA"/>
</dbReference>
<dbReference type="CDD" id="cd09009">
    <property type="entry name" value="PNP-EcPNPII_like"/>
    <property type="match status" value="1"/>
</dbReference>
<dbReference type="HOGENOM" id="CLU_054456_1_0_6"/>
<dbReference type="GO" id="GO:0004731">
    <property type="term" value="F:purine-nucleoside phosphorylase activity"/>
    <property type="evidence" value="ECO:0007669"/>
    <property type="project" value="UniProtKB-EC"/>
</dbReference>
<evidence type="ECO:0000313" key="9">
    <source>
        <dbReference type="Proteomes" id="UP000008555"/>
    </source>
</evidence>
<accession>A9KBC5</accession>
<evidence type="ECO:0000256" key="2">
    <source>
        <dbReference type="ARBA" id="ARBA00006751"/>
    </source>
</evidence>
<keyword evidence="4 5" id="KW-0808">Transferase</keyword>